<name>A0ACC2TJV0_9FUNG</name>
<evidence type="ECO:0000313" key="2">
    <source>
        <dbReference type="Proteomes" id="UP001165960"/>
    </source>
</evidence>
<organism evidence="1 2">
    <name type="scientific">Entomophthora muscae</name>
    <dbReference type="NCBI Taxonomy" id="34485"/>
    <lineage>
        <taxon>Eukaryota</taxon>
        <taxon>Fungi</taxon>
        <taxon>Fungi incertae sedis</taxon>
        <taxon>Zoopagomycota</taxon>
        <taxon>Entomophthoromycotina</taxon>
        <taxon>Entomophthoromycetes</taxon>
        <taxon>Entomophthorales</taxon>
        <taxon>Entomophthoraceae</taxon>
        <taxon>Entomophthora</taxon>
    </lineage>
</organism>
<dbReference type="EMBL" id="QTSX02002845">
    <property type="protein sequence ID" value="KAJ9074870.1"/>
    <property type="molecule type" value="Genomic_DNA"/>
</dbReference>
<accession>A0ACC2TJV0</accession>
<dbReference type="EC" id="3.4.21.48" evidence="1"/>
<evidence type="ECO:0000313" key="1">
    <source>
        <dbReference type="EMBL" id="KAJ9074870.1"/>
    </source>
</evidence>
<keyword evidence="2" id="KW-1185">Reference proteome</keyword>
<protein>
    <submittedName>
        <fullName evidence="1">Proteinase B</fullName>
        <ecNumber evidence="1">3.4.21.48</ecNumber>
    </submittedName>
</protein>
<dbReference type="Proteomes" id="UP001165960">
    <property type="component" value="Unassembled WGS sequence"/>
</dbReference>
<sequence>MKSVVLFLIATQLHAAPEGNYIIKLKKRPSVLRAIDPLARMRTLLDQVDEASQEPTVYSGIGNMYSVSLSGDSVAEISKQSDVAYIEKDFAVRPEEIQESAGWHLSRVSHRRVLPKPEQKYIYESAGEGVTVYIVDSGINITHPDFEGRASHGKTFYGDDDLDWTGHGTFVAGLVGSKTFGTAKKAKLVAVKIFDSQGNSTGSSAIAAIDWVVENAKPGYSILNLSIGAARSRALNDAVDAAIRNNIAVVVAAGNENVDACTRSPASSKRVITVGSIGPDDIRSNFTSYGSCVDIFAPGERLPSTSKTGGISLATGTSASAPVVAGILANFLSEEPETSPQGLNLKLLLTATRNTIKELDTESPNRVAYNVITN</sequence>
<proteinExistence type="predicted"/>
<reference evidence="1" key="1">
    <citation type="submission" date="2022-04" db="EMBL/GenBank/DDBJ databases">
        <title>Genome of the entomopathogenic fungus Entomophthora muscae.</title>
        <authorList>
            <person name="Elya C."/>
            <person name="Lovett B.R."/>
            <person name="Lee E."/>
            <person name="Macias A.M."/>
            <person name="Hajek A.E."/>
            <person name="De Bivort B.L."/>
            <person name="Kasson M.T."/>
            <person name="De Fine Licht H.H."/>
            <person name="Stajich J.E."/>
        </authorList>
    </citation>
    <scope>NUCLEOTIDE SEQUENCE</scope>
    <source>
        <strain evidence="1">Berkeley</strain>
    </source>
</reference>
<comment type="caution">
    <text evidence="1">The sequence shown here is derived from an EMBL/GenBank/DDBJ whole genome shotgun (WGS) entry which is preliminary data.</text>
</comment>
<gene>
    <name evidence="1" type="primary">PRB1_1</name>
    <name evidence="1" type="ORF">DSO57_1002300</name>
</gene>
<keyword evidence="1" id="KW-0378">Hydrolase</keyword>